<gene>
    <name evidence="2" type="ORF">C8A05DRAFT_34596</name>
</gene>
<name>A0AAN6MK73_9PEZI</name>
<sequence length="237" mass="26427">MAPANCPLAASPVSWERHRGLAAFGRANPPQRCSGTYVEAAPPRALKGDKTDALAYHYSTWASRYSFAPATTLLTAAYMTSCRCSTFRFPFYTPKPAWFDPWCFPTGRSPFLVGPSAVRLWQVLRFGAYGTLCHFTARWLIREWAGETLKREAFADKRLTALNSELYGDRFRRFQVRQNKVDEIMNRAQQQPPSWTKPGTKEQHGQQQQEKPDTNGTGQAGARAARHGGGSDSGSSS</sequence>
<dbReference type="Proteomes" id="UP001303889">
    <property type="component" value="Unassembled WGS sequence"/>
</dbReference>
<protein>
    <submittedName>
        <fullName evidence="2">Uncharacterized protein</fullName>
    </submittedName>
</protein>
<feature type="compositionally biased region" description="Gly residues" evidence="1">
    <location>
        <begin position="227"/>
        <end position="237"/>
    </location>
</feature>
<accession>A0AAN6MK73</accession>
<evidence type="ECO:0000256" key="1">
    <source>
        <dbReference type="SAM" id="MobiDB-lite"/>
    </source>
</evidence>
<dbReference type="AlphaFoldDB" id="A0AAN6MK73"/>
<reference evidence="2" key="2">
    <citation type="submission" date="2023-05" db="EMBL/GenBank/DDBJ databases">
        <authorList>
            <consortium name="Lawrence Berkeley National Laboratory"/>
            <person name="Steindorff A."/>
            <person name="Hensen N."/>
            <person name="Bonometti L."/>
            <person name="Westerberg I."/>
            <person name="Brannstrom I.O."/>
            <person name="Guillou S."/>
            <person name="Cros-Aarteil S."/>
            <person name="Calhoun S."/>
            <person name="Haridas S."/>
            <person name="Kuo A."/>
            <person name="Mondo S."/>
            <person name="Pangilinan J."/>
            <person name="Riley R."/>
            <person name="Labutti K."/>
            <person name="Andreopoulos B."/>
            <person name="Lipzen A."/>
            <person name="Chen C."/>
            <person name="Yanf M."/>
            <person name="Daum C."/>
            <person name="Ng V."/>
            <person name="Clum A."/>
            <person name="Ohm R."/>
            <person name="Martin F."/>
            <person name="Silar P."/>
            <person name="Natvig D."/>
            <person name="Lalanne C."/>
            <person name="Gautier V."/>
            <person name="Ament-Velasquez S.L."/>
            <person name="Kruys A."/>
            <person name="Hutchinson M.I."/>
            <person name="Powell A.J."/>
            <person name="Barry K."/>
            <person name="Miller A.N."/>
            <person name="Grigoriev I.V."/>
            <person name="Debuchy R."/>
            <person name="Gladieux P."/>
            <person name="Thoren M.H."/>
            <person name="Johannesson H."/>
        </authorList>
    </citation>
    <scope>NUCLEOTIDE SEQUENCE</scope>
    <source>
        <strain evidence="2">CBS 103.79</strain>
    </source>
</reference>
<evidence type="ECO:0000313" key="2">
    <source>
        <dbReference type="EMBL" id="KAK3901708.1"/>
    </source>
</evidence>
<dbReference type="EMBL" id="MU855560">
    <property type="protein sequence ID" value="KAK3901708.1"/>
    <property type="molecule type" value="Genomic_DNA"/>
</dbReference>
<reference evidence="2" key="1">
    <citation type="journal article" date="2023" name="Mol. Phylogenet. Evol.">
        <title>Genome-scale phylogeny and comparative genomics of the fungal order Sordariales.</title>
        <authorList>
            <person name="Hensen N."/>
            <person name="Bonometti L."/>
            <person name="Westerberg I."/>
            <person name="Brannstrom I.O."/>
            <person name="Guillou S."/>
            <person name="Cros-Aarteil S."/>
            <person name="Calhoun S."/>
            <person name="Haridas S."/>
            <person name="Kuo A."/>
            <person name="Mondo S."/>
            <person name="Pangilinan J."/>
            <person name="Riley R."/>
            <person name="LaButti K."/>
            <person name="Andreopoulos B."/>
            <person name="Lipzen A."/>
            <person name="Chen C."/>
            <person name="Yan M."/>
            <person name="Daum C."/>
            <person name="Ng V."/>
            <person name="Clum A."/>
            <person name="Steindorff A."/>
            <person name="Ohm R.A."/>
            <person name="Martin F."/>
            <person name="Silar P."/>
            <person name="Natvig D.O."/>
            <person name="Lalanne C."/>
            <person name="Gautier V."/>
            <person name="Ament-Velasquez S.L."/>
            <person name="Kruys A."/>
            <person name="Hutchinson M.I."/>
            <person name="Powell A.J."/>
            <person name="Barry K."/>
            <person name="Miller A.N."/>
            <person name="Grigoriev I.V."/>
            <person name="Debuchy R."/>
            <person name="Gladieux P."/>
            <person name="Hiltunen Thoren M."/>
            <person name="Johannesson H."/>
        </authorList>
    </citation>
    <scope>NUCLEOTIDE SEQUENCE</scope>
    <source>
        <strain evidence="2">CBS 103.79</strain>
    </source>
</reference>
<keyword evidence="3" id="KW-1185">Reference proteome</keyword>
<evidence type="ECO:0000313" key="3">
    <source>
        <dbReference type="Proteomes" id="UP001303889"/>
    </source>
</evidence>
<comment type="caution">
    <text evidence="2">The sequence shown here is derived from an EMBL/GenBank/DDBJ whole genome shotgun (WGS) entry which is preliminary data.</text>
</comment>
<feature type="region of interest" description="Disordered" evidence="1">
    <location>
        <begin position="185"/>
        <end position="237"/>
    </location>
</feature>
<organism evidence="2 3">
    <name type="scientific">Staphylotrichum tortipilum</name>
    <dbReference type="NCBI Taxonomy" id="2831512"/>
    <lineage>
        <taxon>Eukaryota</taxon>
        <taxon>Fungi</taxon>
        <taxon>Dikarya</taxon>
        <taxon>Ascomycota</taxon>
        <taxon>Pezizomycotina</taxon>
        <taxon>Sordariomycetes</taxon>
        <taxon>Sordariomycetidae</taxon>
        <taxon>Sordariales</taxon>
        <taxon>Chaetomiaceae</taxon>
        <taxon>Staphylotrichum</taxon>
    </lineage>
</organism>
<proteinExistence type="predicted"/>